<organism evidence="14 15">
    <name type="scientific">Lodderomyces beijingensis</name>
    <dbReference type="NCBI Taxonomy" id="1775926"/>
    <lineage>
        <taxon>Eukaryota</taxon>
        <taxon>Fungi</taxon>
        <taxon>Dikarya</taxon>
        <taxon>Ascomycota</taxon>
        <taxon>Saccharomycotina</taxon>
        <taxon>Pichiomycetes</taxon>
        <taxon>Debaryomycetaceae</taxon>
        <taxon>Candida/Lodderomyces clade</taxon>
        <taxon>Lodderomyces</taxon>
    </lineage>
</organism>
<keyword evidence="12" id="KW-0539">Nucleus</keyword>
<evidence type="ECO:0000256" key="13">
    <source>
        <dbReference type="SAM" id="Phobius"/>
    </source>
</evidence>
<evidence type="ECO:0000256" key="9">
    <source>
        <dbReference type="ARBA" id="ARBA00023010"/>
    </source>
</evidence>
<evidence type="ECO:0000313" key="14">
    <source>
        <dbReference type="EMBL" id="CAK9440238.1"/>
    </source>
</evidence>
<keyword evidence="11 13" id="KW-0472">Membrane</keyword>
<evidence type="ECO:0000256" key="6">
    <source>
        <dbReference type="ARBA" id="ARBA00022816"/>
    </source>
</evidence>
<dbReference type="Proteomes" id="UP001497383">
    <property type="component" value="Chromosome 5"/>
</dbReference>
<evidence type="ECO:0000256" key="11">
    <source>
        <dbReference type="ARBA" id="ARBA00023136"/>
    </source>
</evidence>
<evidence type="ECO:0000256" key="3">
    <source>
        <dbReference type="ARBA" id="ARBA00005760"/>
    </source>
</evidence>
<gene>
    <name evidence="14" type="ORF">LODBEIA_P43380</name>
</gene>
<feature type="transmembrane region" description="Helical" evidence="13">
    <location>
        <begin position="112"/>
        <end position="133"/>
    </location>
</feature>
<evidence type="ECO:0000256" key="2">
    <source>
        <dbReference type="ARBA" id="ARBA00004567"/>
    </source>
</evidence>
<dbReference type="EMBL" id="OZ022409">
    <property type="protein sequence ID" value="CAK9440238.1"/>
    <property type="molecule type" value="Genomic_DNA"/>
</dbReference>
<feature type="transmembrane region" description="Helical" evidence="13">
    <location>
        <begin position="58"/>
        <end position="76"/>
    </location>
</feature>
<protein>
    <recommendedName>
        <fullName evidence="16">Nucleoporin NDC1</fullName>
    </recommendedName>
</protein>
<evidence type="ECO:0000256" key="5">
    <source>
        <dbReference type="ARBA" id="ARBA00022692"/>
    </source>
</evidence>
<keyword evidence="10" id="KW-0906">Nuclear pore complex</keyword>
<sequence length="615" mass="70668">MSTPLQCRGTDSEYHRVFNKVLKKRLKFLLKINIILSVVGAIALDLPFQSNLSRWNRILVMVFIKCPLLFTSLTLIRESRKKDSTVEFTPCKTLGSQICHAVISRQFLQVSLFHVASALLVYGFFIFQLPFTFEYYLISKEYRKSPLLNDQWVYYWTNAVTLAAYYAANQLVFQRNMIKVSYGRYRINPQSALFSHIAEAFGHSLGLNLIFTVGFPILYWFIKPYIYMSLVWLSLFGIDTSTPPNNVTISTYMKMTLLSNVILLGWELANHSFAVYATIGCLDGKKPLSTYSDDPFRCLLGGLKDVSSARQLSRLTAFQELMYIATSSDKEAVKLRLALFSIKSKKDNIWPQLYTECELVIKEVGDRVNHRSANDMKVLNGLKLSVDNDLGPKNKSSRVPDLFGREEQVRKARKEDETRNQSSKSTHFFARIHDSETLRYLDKVYQKSTINKHLNLNRVNAVLCQYRDKLLDSDLGLFFRTTLKRDCESRVRNPVNFGNSIIAISGILQHSLEDDSVGIVQDDDVAAVLNLFERTFRVCDNYVTHTPASVFRASSQGKDSLIFRLSELTLGKFNSLCLQFNGQLYDLNLNQRTYKMAKWVVNIAIADREQLERRY</sequence>
<feature type="transmembrane region" description="Helical" evidence="13">
    <location>
        <begin position="28"/>
        <end position="46"/>
    </location>
</feature>
<keyword evidence="8 13" id="KW-1133">Transmembrane helix</keyword>
<keyword evidence="4" id="KW-0813">Transport</keyword>
<dbReference type="GeneID" id="92209534"/>
<evidence type="ECO:0000256" key="8">
    <source>
        <dbReference type="ARBA" id="ARBA00022989"/>
    </source>
</evidence>
<evidence type="ECO:0000313" key="15">
    <source>
        <dbReference type="Proteomes" id="UP001497383"/>
    </source>
</evidence>
<dbReference type="Pfam" id="PF09531">
    <property type="entry name" value="Ndc1_Nup"/>
    <property type="match status" value="1"/>
</dbReference>
<comment type="subcellular location">
    <subcellularLocation>
        <location evidence="1">Nucleus membrane</location>
        <topology evidence="1">Multi-pass membrane protein</topology>
    </subcellularLocation>
    <subcellularLocation>
        <location evidence="2">Nucleus</location>
        <location evidence="2">Nuclear pore complex</location>
    </subcellularLocation>
</comment>
<evidence type="ECO:0008006" key="16">
    <source>
        <dbReference type="Google" id="ProtNLM"/>
    </source>
</evidence>
<evidence type="ECO:0000256" key="4">
    <source>
        <dbReference type="ARBA" id="ARBA00022448"/>
    </source>
</evidence>
<evidence type="ECO:0000256" key="12">
    <source>
        <dbReference type="ARBA" id="ARBA00023242"/>
    </source>
</evidence>
<accession>A0ABP0ZQB2</accession>
<keyword evidence="7" id="KW-0653">Protein transport</keyword>
<evidence type="ECO:0000256" key="10">
    <source>
        <dbReference type="ARBA" id="ARBA00023132"/>
    </source>
</evidence>
<dbReference type="InterPro" id="IPR019049">
    <property type="entry name" value="Nucleoporin_prot_Ndc1/Nup"/>
</dbReference>
<feature type="transmembrane region" description="Helical" evidence="13">
    <location>
        <begin position="153"/>
        <end position="172"/>
    </location>
</feature>
<proteinExistence type="inferred from homology"/>
<reference evidence="14 15" key="1">
    <citation type="submission" date="2024-03" db="EMBL/GenBank/DDBJ databases">
        <authorList>
            <person name="Brejova B."/>
        </authorList>
    </citation>
    <scope>NUCLEOTIDE SEQUENCE [LARGE SCALE GENOMIC DNA]</scope>
    <source>
        <strain evidence="14 15">CBS 14171</strain>
    </source>
</reference>
<keyword evidence="6" id="KW-0509">mRNA transport</keyword>
<dbReference type="PANTHER" id="PTHR13269:SF6">
    <property type="entry name" value="NUCLEOPORIN NDC1"/>
    <property type="match status" value="1"/>
</dbReference>
<evidence type="ECO:0000256" key="7">
    <source>
        <dbReference type="ARBA" id="ARBA00022927"/>
    </source>
</evidence>
<keyword evidence="5 13" id="KW-0812">Transmembrane</keyword>
<comment type="similarity">
    <text evidence="3">Belongs to the NDC1 family.</text>
</comment>
<keyword evidence="9" id="KW-0811">Translocation</keyword>
<feature type="transmembrane region" description="Helical" evidence="13">
    <location>
        <begin position="193"/>
        <end position="211"/>
    </location>
</feature>
<dbReference type="RefSeq" id="XP_066831276.1">
    <property type="nucleotide sequence ID" value="XM_066974548.1"/>
</dbReference>
<name>A0ABP0ZQB2_9ASCO</name>
<dbReference type="PANTHER" id="PTHR13269">
    <property type="entry name" value="NUCLEOPORIN NDC1"/>
    <property type="match status" value="1"/>
</dbReference>
<keyword evidence="15" id="KW-1185">Reference proteome</keyword>
<evidence type="ECO:0000256" key="1">
    <source>
        <dbReference type="ARBA" id="ARBA00004232"/>
    </source>
</evidence>